<keyword evidence="1" id="KW-0812">Transmembrane</keyword>
<sequence length="340" mass="35862">MIDEMDLLRDLKDAEPVRPHAYEDARAVLRAAMAAEGAPGTRTAPVRRARWGMRRTVGFGAAALVAAAAAVTLVVTSASTPVKPPTEAAPATGNTILVELAAGITPLRADAPGDATLEIRNQSPTSDEPGGNGIGLFTDDGTYYWGYDKKALRRAVVQKDGGDDVFKRDIAAALYAAEGDLDTARARMADANIAPGTNQDPEQTKIEKLKGLAKARGETYVPPEPPTPEQQKEITDNHIWANSIDALIAAPENPQVRAGVLRLLATMPTVEVAKTITAGEPTLTLTARWSATGEIVETLVINAGTGRPVALSGSGSDVPSTMTYYHTSRVTLADVEAGRF</sequence>
<reference evidence="2 3" key="1">
    <citation type="submission" date="2018-01" db="EMBL/GenBank/DDBJ databases">
        <title>Draft genome sequence of Nonomuraea sp. KC333.</title>
        <authorList>
            <person name="Sahin N."/>
            <person name="Saygin H."/>
            <person name="Ay H."/>
        </authorList>
    </citation>
    <scope>NUCLEOTIDE SEQUENCE [LARGE SCALE GENOMIC DNA]</scope>
    <source>
        <strain evidence="2 3">KC333</strain>
    </source>
</reference>
<dbReference type="EMBL" id="POUD01000002">
    <property type="protein sequence ID" value="PZG23524.1"/>
    <property type="molecule type" value="Genomic_DNA"/>
</dbReference>
<evidence type="ECO:0000313" key="3">
    <source>
        <dbReference type="Proteomes" id="UP000249304"/>
    </source>
</evidence>
<organism evidence="2 3">
    <name type="scientific">Nonomuraea aridisoli</name>
    <dbReference type="NCBI Taxonomy" id="2070368"/>
    <lineage>
        <taxon>Bacteria</taxon>
        <taxon>Bacillati</taxon>
        <taxon>Actinomycetota</taxon>
        <taxon>Actinomycetes</taxon>
        <taxon>Streptosporangiales</taxon>
        <taxon>Streptosporangiaceae</taxon>
        <taxon>Nonomuraea</taxon>
    </lineage>
</organism>
<gene>
    <name evidence="2" type="ORF">C1J01_00980</name>
</gene>
<feature type="transmembrane region" description="Helical" evidence="1">
    <location>
        <begin position="57"/>
        <end position="75"/>
    </location>
</feature>
<proteinExistence type="predicted"/>
<evidence type="ECO:0008006" key="4">
    <source>
        <dbReference type="Google" id="ProtNLM"/>
    </source>
</evidence>
<dbReference type="Proteomes" id="UP000249304">
    <property type="component" value="Unassembled WGS sequence"/>
</dbReference>
<dbReference type="OrthoDB" id="3289519at2"/>
<evidence type="ECO:0000256" key="1">
    <source>
        <dbReference type="SAM" id="Phobius"/>
    </source>
</evidence>
<protein>
    <recommendedName>
        <fullName evidence="4">CU044_5270 family protein</fullName>
    </recommendedName>
</protein>
<dbReference type="AlphaFoldDB" id="A0A2W2G9P1"/>
<keyword evidence="3" id="KW-1185">Reference proteome</keyword>
<keyword evidence="1" id="KW-0472">Membrane</keyword>
<comment type="caution">
    <text evidence="2">The sequence shown here is derived from an EMBL/GenBank/DDBJ whole genome shotgun (WGS) entry which is preliminary data.</text>
</comment>
<keyword evidence="1" id="KW-1133">Transmembrane helix</keyword>
<evidence type="ECO:0000313" key="2">
    <source>
        <dbReference type="EMBL" id="PZG23524.1"/>
    </source>
</evidence>
<dbReference type="RefSeq" id="WP_111175134.1">
    <property type="nucleotide sequence ID" value="NZ_POUD01000002.1"/>
</dbReference>
<accession>A0A2W2G9P1</accession>
<name>A0A2W2G9P1_9ACTN</name>